<keyword evidence="4" id="KW-1185">Reference proteome</keyword>
<feature type="chain" id="PRO_5019581389" evidence="2">
    <location>
        <begin position="19"/>
        <end position="239"/>
    </location>
</feature>
<proteinExistence type="predicted"/>
<keyword evidence="2" id="KW-0732">Signal</keyword>
<organism evidence="3 4">
    <name type="scientific">Gymnopilus dilepis</name>
    <dbReference type="NCBI Taxonomy" id="231916"/>
    <lineage>
        <taxon>Eukaryota</taxon>
        <taxon>Fungi</taxon>
        <taxon>Dikarya</taxon>
        <taxon>Basidiomycota</taxon>
        <taxon>Agaricomycotina</taxon>
        <taxon>Agaricomycetes</taxon>
        <taxon>Agaricomycetidae</taxon>
        <taxon>Agaricales</taxon>
        <taxon>Agaricineae</taxon>
        <taxon>Hymenogastraceae</taxon>
        <taxon>Gymnopilus</taxon>
    </lineage>
</organism>
<gene>
    <name evidence="3" type="ORF">CVT26_008762</name>
</gene>
<dbReference type="AlphaFoldDB" id="A0A409YRC8"/>
<dbReference type="InParanoid" id="A0A409YRC8"/>
<comment type="caution">
    <text evidence="3">The sequence shown here is derived from an EMBL/GenBank/DDBJ whole genome shotgun (WGS) entry which is preliminary data.</text>
</comment>
<sequence>MAFFWSMALFHAPPLSDCEYASRVNPWLFCVALSSTSLYLLLHLRMLCHGCDRVLCLLFLAWSARFGAKLKAIWYDGGGSGTGLVCHSLDITGSSLLLRSPDDFVFDQTSFSAAISLRLVQVAFLRDERSRSVDIWEVLFIEKDIKQTAEYIFGNSRGYYLAMASLAFASAAITSANYVPRVYRSAYAIVAFSLMNIIASRVHRSTSARRQASKEMVLSSDLDGNSSVNRQLPEDFPDR</sequence>
<evidence type="ECO:0000313" key="3">
    <source>
        <dbReference type="EMBL" id="PPR05549.1"/>
    </source>
</evidence>
<dbReference type="EMBL" id="NHYE01000464">
    <property type="protein sequence ID" value="PPR05549.1"/>
    <property type="molecule type" value="Genomic_DNA"/>
</dbReference>
<evidence type="ECO:0000256" key="1">
    <source>
        <dbReference type="SAM" id="MobiDB-lite"/>
    </source>
</evidence>
<name>A0A409YRC8_9AGAR</name>
<feature type="region of interest" description="Disordered" evidence="1">
    <location>
        <begin position="217"/>
        <end position="239"/>
    </location>
</feature>
<protein>
    <submittedName>
        <fullName evidence="3">Uncharacterized protein</fullName>
    </submittedName>
</protein>
<evidence type="ECO:0000256" key="2">
    <source>
        <dbReference type="SAM" id="SignalP"/>
    </source>
</evidence>
<evidence type="ECO:0000313" key="4">
    <source>
        <dbReference type="Proteomes" id="UP000284706"/>
    </source>
</evidence>
<reference evidence="3 4" key="1">
    <citation type="journal article" date="2018" name="Evol. Lett.">
        <title>Horizontal gene cluster transfer increased hallucinogenic mushroom diversity.</title>
        <authorList>
            <person name="Reynolds H.T."/>
            <person name="Vijayakumar V."/>
            <person name="Gluck-Thaler E."/>
            <person name="Korotkin H.B."/>
            <person name="Matheny P.B."/>
            <person name="Slot J.C."/>
        </authorList>
    </citation>
    <scope>NUCLEOTIDE SEQUENCE [LARGE SCALE GENOMIC DNA]</scope>
    <source>
        <strain evidence="3 4">SRW20</strain>
    </source>
</reference>
<accession>A0A409YRC8</accession>
<feature type="signal peptide" evidence="2">
    <location>
        <begin position="1"/>
        <end position="18"/>
    </location>
</feature>
<dbReference type="Proteomes" id="UP000284706">
    <property type="component" value="Unassembled WGS sequence"/>
</dbReference>